<dbReference type="GO" id="GO:0046688">
    <property type="term" value="P:response to copper ion"/>
    <property type="evidence" value="ECO:0007669"/>
    <property type="project" value="InterPro"/>
</dbReference>
<dbReference type="GO" id="GO:0006825">
    <property type="term" value="P:copper ion transport"/>
    <property type="evidence" value="ECO:0007669"/>
    <property type="project" value="InterPro"/>
</dbReference>
<dbReference type="InterPro" id="IPR032694">
    <property type="entry name" value="CopC/D"/>
</dbReference>
<keyword evidence="5" id="KW-1133">Transmembrane helix</keyword>
<evidence type="ECO:0000259" key="6">
    <source>
        <dbReference type="Pfam" id="PF04234"/>
    </source>
</evidence>
<dbReference type="RefSeq" id="WP_131153579.1">
    <property type="nucleotide sequence ID" value="NZ_CP036402.1"/>
</dbReference>
<dbReference type="GO" id="GO:0042597">
    <property type="term" value="C:periplasmic space"/>
    <property type="evidence" value="ECO:0007669"/>
    <property type="project" value="InterPro"/>
</dbReference>
<dbReference type="OrthoDB" id="5242236at2"/>
<keyword evidence="8" id="KW-1185">Reference proteome</keyword>
<dbReference type="EMBL" id="CP036402">
    <property type="protein sequence ID" value="QBI18581.1"/>
    <property type="molecule type" value="Genomic_DNA"/>
</dbReference>
<evidence type="ECO:0000256" key="1">
    <source>
        <dbReference type="ARBA" id="ARBA00004196"/>
    </source>
</evidence>
<dbReference type="AlphaFoldDB" id="A0A411YBI1"/>
<keyword evidence="5" id="KW-0812">Transmembrane</keyword>
<dbReference type="InterPro" id="IPR014756">
    <property type="entry name" value="Ig_E-set"/>
</dbReference>
<dbReference type="InterPro" id="IPR007348">
    <property type="entry name" value="CopC_dom"/>
</dbReference>
<name>A0A411YBI1_9ACTN</name>
<dbReference type="SUPFAM" id="SSF81296">
    <property type="entry name" value="E set domains"/>
    <property type="match status" value="1"/>
</dbReference>
<feature type="transmembrane region" description="Helical" evidence="5">
    <location>
        <begin position="160"/>
        <end position="178"/>
    </location>
</feature>
<keyword evidence="4" id="KW-0186">Copper</keyword>
<gene>
    <name evidence="7" type="ORF">ER308_02705</name>
</gene>
<evidence type="ECO:0000256" key="5">
    <source>
        <dbReference type="SAM" id="Phobius"/>
    </source>
</evidence>
<reference evidence="7 8" key="1">
    <citation type="submission" date="2019-01" db="EMBL/GenBank/DDBJ databases">
        <title>Egibacter rhizosphaerae EGI 80759T.</title>
        <authorList>
            <person name="Chen D.-D."/>
            <person name="Tian Y."/>
            <person name="Jiao J.-Y."/>
            <person name="Zhang X.-T."/>
            <person name="Zhang Y.-G."/>
            <person name="Zhang Y."/>
            <person name="Xiao M."/>
            <person name="Shu W.-S."/>
            <person name="Li W.-J."/>
        </authorList>
    </citation>
    <scope>NUCLEOTIDE SEQUENCE [LARGE SCALE GENOMIC DNA]</scope>
    <source>
        <strain evidence="7 8">EGI 80759</strain>
    </source>
</reference>
<dbReference type="PANTHER" id="PTHR34820:SF4">
    <property type="entry name" value="INNER MEMBRANE PROTEIN YEBZ"/>
    <property type="match status" value="1"/>
</dbReference>
<proteinExistence type="predicted"/>
<dbReference type="Proteomes" id="UP000291469">
    <property type="component" value="Chromosome"/>
</dbReference>
<keyword evidence="3" id="KW-0732">Signal</keyword>
<keyword evidence="5" id="KW-0472">Membrane</keyword>
<dbReference type="GO" id="GO:0005507">
    <property type="term" value="F:copper ion binding"/>
    <property type="evidence" value="ECO:0007669"/>
    <property type="project" value="InterPro"/>
</dbReference>
<protein>
    <recommendedName>
        <fullName evidence="6">CopC domain-containing protein</fullName>
    </recommendedName>
</protein>
<feature type="domain" description="CopC" evidence="6">
    <location>
        <begin position="39"/>
        <end position="129"/>
    </location>
</feature>
<evidence type="ECO:0000256" key="2">
    <source>
        <dbReference type="ARBA" id="ARBA00022723"/>
    </source>
</evidence>
<evidence type="ECO:0000313" key="8">
    <source>
        <dbReference type="Proteomes" id="UP000291469"/>
    </source>
</evidence>
<dbReference type="Gene3D" id="2.60.40.1220">
    <property type="match status" value="1"/>
</dbReference>
<dbReference type="GO" id="GO:0030313">
    <property type="term" value="C:cell envelope"/>
    <property type="evidence" value="ECO:0007669"/>
    <property type="project" value="UniProtKB-SubCell"/>
</dbReference>
<dbReference type="InterPro" id="IPR014755">
    <property type="entry name" value="Cu-Rt/internalin_Ig-like"/>
</dbReference>
<keyword evidence="2" id="KW-0479">Metal-binding</keyword>
<evidence type="ECO:0000256" key="4">
    <source>
        <dbReference type="ARBA" id="ARBA00023008"/>
    </source>
</evidence>
<evidence type="ECO:0000313" key="7">
    <source>
        <dbReference type="EMBL" id="QBI18581.1"/>
    </source>
</evidence>
<dbReference type="PANTHER" id="PTHR34820">
    <property type="entry name" value="INNER MEMBRANE PROTEIN YEBZ"/>
    <property type="match status" value="1"/>
</dbReference>
<dbReference type="GO" id="GO:0005886">
    <property type="term" value="C:plasma membrane"/>
    <property type="evidence" value="ECO:0007669"/>
    <property type="project" value="TreeGrafter"/>
</dbReference>
<organism evidence="7 8">
    <name type="scientific">Egibacter rhizosphaerae</name>
    <dbReference type="NCBI Taxonomy" id="1670831"/>
    <lineage>
        <taxon>Bacteria</taxon>
        <taxon>Bacillati</taxon>
        <taxon>Actinomycetota</taxon>
        <taxon>Nitriliruptoria</taxon>
        <taxon>Egibacterales</taxon>
        <taxon>Egibacteraceae</taxon>
        <taxon>Egibacter</taxon>
    </lineage>
</organism>
<accession>A0A411YBI1</accession>
<sequence>MPPHSTSGPCRSPAAVVLLLVAGVLAASALLIAPPAWGHAHLVDSEPADEETVGEAPEEVSLEFDEVVDPQHIEVVGPDGDDLATGDPEQEDEVVRQPIHGPTSTGEHVVTIDLVADDGHEQQESIVFEYTGATAGAGENGDLTAAQDDGTAAGGALPRVLAIAGGAVVLALVVTLAIRRLNRAGAHDTSD</sequence>
<dbReference type="KEGG" id="erz:ER308_02705"/>
<dbReference type="Pfam" id="PF04234">
    <property type="entry name" value="CopC"/>
    <property type="match status" value="1"/>
</dbReference>
<comment type="subcellular location">
    <subcellularLocation>
        <location evidence="1">Cell envelope</location>
    </subcellularLocation>
</comment>
<evidence type="ECO:0000256" key="3">
    <source>
        <dbReference type="ARBA" id="ARBA00022729"/>
    </source>
</evidence>